<protein>
    <submittedName>
        <fullName evidence="7">Unannotated protein</fullName>
    </submittedName>
</protein>
<dbReference type="Gene3D" id="3.40.640.10">
    <property type="entry name" value="Type I PLP-dependent aspartate aminotransferase-like (Major domain)"/>
    <property type="match status" value="1"/>
</dbReference>
<dbReference type="EMBL" id="CAFBMK010000529">
    <property type="protein sequence ID" value="CAB4963160.1"/>
    <property type="molecule type" value="Genomic_DNA"/>
</dbReference>
<dbReference type="InterPro" id="IPR015421">
    <property type="entry name" value="PyrdxlP-dep_Trfase_major"/>
</dbReference>
<dbReference type="PANTHER" id="PTHR43807">
    <property type="entry name" value="FI04487P"/>
    <property type="match status" value="1"/>
</dbReference>
<evidence type="ECO:0000256" key="3">
    <source>
        <dbReference type="ARBA" id="ARBA00022576"/>
    </source>
</evidence>
<dbReference type="GO" id="GO:0016212">
    <property type="term" value="F:kynurenine-oxoglutarate transaminase activity"/>
    <property type="evidence" value="ECO:0007669"/>
    <property type="project" value="TreeGrafter"/>
</dbReference>
<dbReference type="GO" id="GO:0005737">
    <property type="term" value="C:cytoplasm"/>
    <property type="evidence" value="ECO:0007669"/>
    <property type="project" value="TreeGrafter"/>
</dbReference>
<comment type="cofactor">
    <cofactor evidence="1">
        <name>pyridoxal 5'-phosphate</name>
        <dbReference type="ChEBI" id="CHEBI:597326"/>
    </cofactor>
</comment>
<evidence type="ECO:0000313" key="7">
    <source>
        <dbReference type="EMBL" id="CAB4963160.1"/>
    </source>
</evidence>
<feature type="domain" description="Aminotransferase class I/classII large" evidence="6">
    <location>
        <begin position="30"/>
        <end position="386"/>
    </location>
</feature>
<evidence type="ECO:0000259" key="6">
    <source>
        <dbReference type="Pfam" id="PF00155"/>
    </source>
</evidence>
<keyword evidence="5" id="KW-0663">Pyridoxal phosphate</keyword>
<dbReference type="InterPro" id="IPR015422">
    <property type="entry name" value="PyrdxlP-dep_Trfase_small"/>
</dbReference>
<dbReference type="CDD" id="cd00609">
    <property type="entry name" value="AAT_like"/>
    <property type="match status" value="1"/>
</dbReference>
<proteinExistence type="inferred from homology"/>
<dbReference type="InterPro" id="IPR051326">
    <property type="entry name" value="Kynurenine-oxoglutarate_AT"/>
</dbReference>
<dbReference type="NCBIfam" id="NF005855">
    <property type="entry name" value="PRK07777.1"/>
    <property type="match status" value="1"/>
</dbReference>
<evidence type="ECO:0000256" key="4">
    <source>
        <dbReference type="ARBA" id="ARBA00022679"/>
    </source>
</evidence>
<dbReference type="Pfam" id="PF00155">
    <property type="entry name" value="Aminotran_1_2"/>
    <property type="match status" value="1"/>
</dbReference>
<reference evidence="7" key="1">
    <citation type="submission" date="2020-05" db="EMBL/GenBank/DDBJ databases">
        <authorList>
            <person name="Chiriac C."/>
            <person name="Salcher M."/>
            <person name="Ghai R."/>
            <person name="Kavagutti S V."/>
        </authorList>
    </citation>
    <scope>NUCLEOTIDE SEQUENCE</scope>
</reference>
<evidence type="ECO:0000256" key="2">
    <source>
        <dbReference type="ARBA" id="ARBA00007441"/>
    </source>
</evidence>
<organism evidence="7">
    <name type="scientific">freshwater metagenome</name>
    <dbReference type="NCBI Taxonomy" id="449393"/>
    <lineage>
        <taxon>unclassified sequences</taxon>
        <taxon>metagenomes</taxon>
        <taxon>ecological metagenomes</taxon>
    </lineage>
</organism>
<keyword evidence="3" id="KW-0032">Aminotransferase</keyword>
<dbReference type="FunFam" id="3.40.640.10:FF:000024">
    <property type="entry name" value="Kynurenine--oxoglutarate transaminase 3"/>
    <property type="match status" value="1"/>
</dbReference>
<evidence type="ECO:0000256" key="5">
    <source>
        <dbReference type="ARBA" id="ARBA00022898"/>
    </source>
</evidence>
<dbReference type="InterPro" id="IPR015424">
    <property type="entry name" value="PyrdxlP-dep_Trfase"/>
</dbReference>
<dbReference type="PANTHER" id="PTHR43807:SF20">
    <property type="entry name" value="FI04487P"/>
    <property type="match status" value="1"/>
</dbReference>
<gene>
    <name evidence="7" type="ORF">UFOPK3564_04199</name>
</gene>
<sequence length="391" mass="40633">MPHGTAAHLRGYGTTIFAEMTALAAETGAVNLGQGFPDEDGPLAIREIAAAALLAGPNQYAPGRGTPELRAAVAAHAARWYGREVDPDTQVQVTVGATEGVAAALLGLCEPGDAVVTFEPYYDSYGAGIAMAGAERRTVPLRAPGFGFDPDALRAAVRGDHAGGRVARALVLNSPHNPTGRVFSREELEEVAAVCVEHDLVAICDEVYEHLAFDGEHVPLATLPGMAERTLTVSSAGKTFALTGWKVGWVTGPPGLVDAVATAKQFLTFSGHGPLQVAVARALALDDAFFAGIRDTLRARRDRLCAGLEAAGLTTHVPQGGYFATVDVASIGETDGAAFCRGLAGRCGVVGVPVSVFCDDPDVGRTLVRFAYCKREDVIDEAAARLATLAG</sequence>
<dbReference type="InterPro" id="IPR004839">
    <property type="entry name" value="Aminotransferase_I/II_large"/>
</dbReference>
<dbReference type="Gene3D" id="3.90.1150.10">
    <property type="entry name" value="Aspartate Aminotransferase, domain 1"/>
    <property type="match status" value="1"/>
</dbReference>
<keyword evidence="4" id="KW-0808">Transferase</keyword>
<comment type="similarity">
    <text evidence="2">Belongs to the class-I pyridoxal-phosphate-dependent aminotransferase family.</text>
</comment>
<name>A0A6J7L4N0_9ZZZZ</name>
<evidence type="ECO:0000256" key="1">
    <source>
        <dbReference type="ARBA" id="ARBA00001933"/>
    </source>
</evidence>
<dbReference type="GO" id="GO:0030170">
    <property type="term" value="F:pyridoxal phosphate binding"/>
    <property type="evidence" value="ECO:0007669"/>
    <property type="project" value="InterPro"/>
</dbReference>
<dbReference type="SUPFAM" id="SSF53383">
    <property type="entry name" value="PLP-dependent transferases"/>
    <property type="match status" value="1"/>
</dbReference>
<dbReference type="AlphaFoldDB" id="A0A6J7L4N0"/>
<accession>A0A6J7L4N0</accession>